<dbReference type="InterPro" id="IPR001763">
    <property type="entry name" value="Rhodanese-like_dom"/>
</dbReference>
<keyword evidence="1" id="KW-1133">Transmembrane helix</keyword>
<gene>
    <name evidence="3" type="ORF">BALCAV_0221345</name>
</gene>
<proteinExistence type="predicted"/>
<dbReference type="SUPFAM" id="SSF52821">
    <property type="entry name" value="Rhodanese/Cell cycle control phosphatase"/>
    <property type="match status" value="1"/>
</dbReference>
<dbReference type="Gene3D" id="3.40.250.10">
    <property type="entry name" value="Rhodanese-like domain"/>
    <property type="match status" value="1"/>
</dbReference>
<dbReference type="CDD" id="cd00158">
    <property type="entry name" value="RHOD"/>
    <property type="match status" value="1"/>
</dbReference>
<organism evidence="3 4">
    <name type="scientific">Alkalihalobacillus alcalophilus ATCC 27647 = CGMCC 1.3604</name>
    <dbReference type="NCBI Taxonomy" id="1218173"/>
    <lineage>
        <taxon>Bacteria</taxon>
        <taxon>Bacillati</taxon>
        <taxon>Bacillota</taxon>
        <taxon>Bacilli</taxon>
        <taxon>Bacillales</taxon>
        <taxon>Bacillaceae</taxon>
        <taxon>Alkalihalobacillus</taxon>
    </lineage>
</organism>
<dbReference type="RefSeq" id="WP_040324290.1">
    <property type="nucleotide sequence ID" value="NZ_ALPT02000121.1"/>
</dbReference>
<evidence type="ECO:0000259" key="2">
    <source>
        <dbReference type="PROSITE" id="PS50206"/>
    </source>
</evidence>
<dbReference type="EMBL" id="ALPT02000121">
    <property type="protein sequence ID" value="KGA95614.1"/>
    <property type="molecule type" value="Genomic_DNA"/>
</dbReference>
<dbReference type="eggNOG" id="COG0607">
    <property type="taxonomic scope" value="Bacteria"/>
</dbReference>
<evidence type="ECO:0000256" key="1">
    <source>
        <dbReference type="SAM" id="Phobius"/>
    </source>
</evidence>
<name>A0A094WCW0_ALKAL</name>
<dbReference type="AlphaFoldDB" id="A0A094WCW0"/>
<dbReference type="STRING" id="1218173.BALCAV_0221345"/>
<keyword evidence="1" id="KW-0472">Membrane</keyword>
<dbReference type="InterPro" id="IPR050229">
    <property type="entry name" value="GlpE_sulfurtransferase"/>
</dbReference>
<feature type="transmembrane region" description="Helical" evidence="1">
    <location>
        <begin position="7"/>
        <end position="23"/>
    </location>
</feature>
<keyword evidence="4" id="KW-1185">Reference proteome</keyword>
<dbReference type="SMART" id="SM00450">
    <property type="entry name" value="RHOD"/>
    <property type="match status" value="1"/>
</dbReference>
<evidence type="ECO:0000313" key="4">
    <source>
        <dbReference type="Proteomes" id="UP000002754"/>
    </source>
</evidence>
<dbReference type="PANTHER" id="PTHR43031:SF1">
    <property type="entry name" value="PYRIDINE NUCLEOTIDE-DISULPHIDE OXIDOREDUCTASE"/>
    <property type="match status" value="1"/>
</dbReference>
<reference evidence="3 4" key="1">
    <citation type="journal article" date="2014" name="Genome Announc.">
        <title>Draft Genome Sequence of Bacillus alcalophilus AV1934, a Classic Alkaliphile Isolated from Human Feces in 1934.</title>
        <authorList>
            <person name="Attie O."/>
            <person name="Jayaprakash A."/>
            <person name="Shah H."/>
            <person name="Paulsen I.T."/>
            <person name="Morino M."/>
            <person name="Takahashi Y."/>
            <person name="Narumi I."/>
            <person name="Sachidanandam R."/>
            <person name="Satoh K."/>
            <person name="Ito M."/>
            <person name="Krulwich T.A."/>
        </authorList>
    </citation>
    <scope>NUCLEOTIDE SEQUENCE [LARGE SCALE GENOMIC DNA]</scope>
    <source>
        <strain evidence="3 4">AV1934</strain>
    </source>
</reference>
<sequence>MKKYSSYILLLVLIIGFIGYKLMPTIGVEQVSTEQLANMMTNASDDVFYVDVREPHEFQESHIEGMTNVPLSELESNYHLIPADKTVVIICRSGNRSLQALNKLKDFGYQNLVNVKGGMLAWEGEVTN</sequence>
<dbReference type="PROSITE" id="PS50206">
    <property type="entry name" value="RHODANESE_3"/>
    <property type="match status" value="1"/>
</dbReference>
<evidence type="ECO:0000313" key="3">
    <source>
        <dbReference type="EMBL" id="KGA95614.1"/>
    </source>
</evidence>
<comment type="caution">
    <text evidence="3">The sequence shown here is derived from an EMBL/GenBank/DDBJ whole genome shotgun (WGS) entry which is preliminary data.</text>
</comment>
<dbReference type="Proteomes" id="UP000002754">
    <property type="component" value="Unassembled WGS sequence"/>
</dbReference>
<protein>
    <submittedName>
        <fullName evidence="3">Rhodanese</fullName>
    </submittedName>
</protein>
<keyword evidence="1" id="KW-0812">Transmembrane</keyword>
<dbReference type="InterPro" id="IPR036873">
    <property type="entry name" value="Rhodanese-like_dom_sf"/>
</dbReference>
<accession>A0A094WCW0</accession>
<feature type="domain" description="Rhodanese" evidence="2">
    <location>
        <begin position="43"/>
        <end position="127"/>
    </location>
</feature>
<dbReference type="Pfam" id="PF00581">
    <property type="entry name" value="Rhodanese"/>
    <property type="match status" value="1"/>
</dbReference>
<dbReference type="PANTHER" id="PTHR43031">
    <property type="entry name" value="FAD-DEPENDENT OXIDOREDUCTASE"/>
    <property type="match status" value="1"/>
</dbReference>